<sequence>SLFLAASWINVFLYTIELVLCRNYFRRSRPLSNKIGVGVMVLADTLCTAATCIDVQLSLVVLPDNPFSSQLLKPLAAVIYTTYITAVIEQFFMIRMFFLLTGNGFVTGFLTLAALNHLANWPLVSIGAISCAVTDVLIAACLCFKFWQLLNNTSPETATRSLVQRIIILTVSSGATVASNTLIMVILLVKFNPAFQLFFTCQGRVYAVSLLGSFLVGTPFNPTSVAIDTNPGARVGTALVFHVANPDAGLENSSRTERGRNSVMVPSDNSSNYLTRKPQYEERIDLKAIPSLSRKASRV</sequence>
<feature type="transmembrane region" description="Helical" evidence="2">
    <location>
        <begin position="96"/>
        <end position="115"/>
    </location>
</feature>
<comment type="caution">
    <text evidence="4">The sequence shown here is derived from an EMBL/GenBank/DDBJ whole genome shotgun (WGS) entry which is preliminary data.</text>
</comment>
<keyword evidence="5" id="KW-1185">Reference proteome</keyword>
<keyword evidence="2" id="KW-0812">Transmembrane</keyword>
<accession>A0AAD7GTT5</accession>
<keyword evidence="2" id="KW-1133">Transmembrane helix</keyword>
<reference evidence="4" key="1">
    <citation type="submission" date="2023-03" db="EMBL/GenBank/DDBJ databases">
        <title>Massive genome expansion in bonnet fungi (Mycena s.s.) driven by repeated elements and novel gene families across ecological guilds.</title>
        <authorList>
            <consortium name="Lawrence Berkeley National Laboratory"/>
            <person name="Harder C.B."/>
            <person name="Miyauchi S."/>
            <person name="Viragh M."/>
            <person name="Kuo A."/>
            <person name="Thoen E."/>
            <person name="Andreopoulos B."/>
            <person name="Lu D."/>
            <person name="Skrede I."/>
            <person name="Drula E."/>
            <person name="Henrissat B."/>
            <person name="Morin E."/>
            <person name="Kohler A."/>
            <person name="Barry K."/>
            <person name="LaButti K."/>
            <person name="Morin E."/>
            <person name="Salamov A."/>
            <person name="Lipzen A."/>
            <person name="Mereny Z."/>
            <person name="Hegedus B."/>
            <person name="Baldrian P."/>
            <person name="Stursova M."/>
            <person name="Weitz H."/>
            <person name="Taylor A."/>
            <person name="Grigoriev I.V."/>
            <person name="Nagy L.G."/>
            <person name="Martin F."/>
            <person name="Kauserud H."/>
        </authorList>
    </citation>
    <scope>NUCLEOTIDE SEQUENCE</scope>
    <source>
        <strain evidence="4">CBHHK067</strain>
    </source>
</reference>
<evidence type="ECO:0000256" key="2">
    <source>
        <dbReference type="SAM" id="Phobius"/>
    </source>
</evidence>
<keyword evidence="2" id="KW-0472">Membrane</keyword>
<evidence type="ECO:0000313" key="4">
    <source>
        <dbReference type="EMBL" id="KAJ7704984.1"/>
    </source>
</evidence>
<protein>
    <recommendedName>
        <fullName evidence="3">DUF6534 domain-containing protein</fullName>
    </recommendedName>
</protein>
<dbReference type="AlphaFoldDB" id="A0AAD7GTT5"/>
<gene>
    <name evidence="4" type="ORF">B0H17DRAFT_1302009</name>
</gene>
<dbReference type="EMBL" id="JARKIE010000009">
    <property type="protein sequence ID" value="KAJ7704984.1"/>
    <property type="molecule type" value="Genomic_DNA"/>
</dbReference>
<dbReference type="InterPro" id="IPR045339">
    <property type="entry name" value="DUF6534"/>
</dbReference>
<feature type="transmembrane region" description="Helical" evidence="2">
    <location>
        <begin position="121"/>
        <end position="147"/>
    </location>
</feature>
<feature type="domain" description="DUF6534" evidence="3">
    <location>
        <begin position="132"/>
        <end position="213"/>
    </location>
</feature>
<feature type="transmembrane region" description="Helical" evidence="2">
    <location>
        <begin position="6"/>
        <end position="25"/>
    </location>
</feature>
<organism evidence="4 5">
    <name type="scientific">Mycena rosella</name>
    <name type="common">Pink bonnet</name>
    <name type="synonym">Agaricus rosellus</name>
    <dbReference type="NCBI Taxonomy" id="1033263"/>
    <lineage>
        <taxon>Eukaryota</taxon>
        <taxon>Fungi</taxon>
        <taxon>Dikarya</taxon>
        <taxon>Basidiomycota</taxon>
        <taxon>Agaricomycotina</taxon>
        <taxon>Agaricomycetes</taxon>
        <taxon>Agaricomycetidae</taxon>
        <taxon>Agaricales</taxon>
        <taxon>Marasmiineae</taxon>
        <taxon>Mycenaceae</taxon>
        <taxon>Mycena</taxon>
    </lineage>
</organism>
<evidence type="ECO:0000256" key="1">
    <source>
        <dbReference type="SAM" id="MobiDB-lite"/>
    </source>
</evidence>
<dbReference type="Pfam" id="PF20152">
    <property type="entry name" value="DUF6534"/>
    <property type="match status" value="1"/>
</dbReference>
<evidence type="ECO:0000313" key="5">
    <source>
        <dbReference type="Proteomes" id="UP001221757"/>
    </source>
</evidence>
<proteinExistence type="predicted"/>
<feature type="region of interest" description="Disordered" evidence="1">
    <location>
        <begin position="250"/>
        <end position="271"/>
    </location>
</feature>
<evidence type="ECO:0000259" key="3">
    <source>
        <dbReference type="Pfam" id="PF20152"/>
    </source>
</evidence>
<feature type="transmembrane region" description="Helical" evidence="2">
    <location>
        <begin position="167"/>
        <end position="189"/>
    </location>
</feature>
<name>A0AAD7GTT5_MYCRO</name>
<dbReference type="Proteomes" id="UP001221757">
    <property type="component" value="Unassembled WGS sequence"/>
</dbReference>
<feature type="non-terminal residue" evidence="4">
    <location>
        <position position="1"/>
    </location>
</feature>